<dbReference type="Proteomes" id="UP000516075">
    <property type="component" value="Segment"/>
</dbReference>
<dbReference type="KEGG" id="vg:80402017"/>
<sequence>MALTAREAEIVKKAFKQIHDSQNFIRKIMPKQKIDKDKEVYTVETIELDESILSETSMEVIEIPYKTSSTSKRIFDLAAKLTRPRRLLTPDNFTKLSLMLAKIITKSENYYGINELLTNSTVESASKSWDAATPKDIVKDIQNAVIQIQQYTNAPINMVLPTSKATYFKTPNDYGLSPENLLKGTITNVFITNLVKDKAILVPADPTVVSFNVAEDLKVDKKEDLNTAIIWATEAICPSVDLKEAVIVLSGI</sequence>
<dbReference type="GeneID" id="80402017"/>
<protein>
    <submittedName>
        <fullName evidence="1">Uncharacterized protein</fullName>
    </submittedName>
</protein>
<evidence type="ECO:0000313" key="2">
    <source>
        <dbReference type="Proteomes" id="UP000516075"/>
    </source>
</evidence>
<accession>A0A7G9VYR8</accession>
<evidence type="ECO:0000313" key="1">
    <source>
        <dbReference type="EMBL" id="QNO11483.1"/>
    </source>
</evidence>
<name>A0A7G9VYR8_9CAUD</name>
<organism evidence="1">
    <name type="scientific">Methanocaldococcus fervens tailed virus 1</name>
    <dbReference type="NCBI Taxonomy" id="2759191"/>
    <lineage>
        <taxon>Viruses</taxon>
        <taxon>Duplodnaviria</taxon>
        <taxon>Heunggongvirae</taxon>
        <taxon>Uroviricota</taxon>
        <taxon>Caudoviricetes</taxon>
        <taxon>Fervensviridae</taxon>
        <taxon>Deepoceanvirus</taxon>
        <taxon>Deepoceanvirus guaymasense</taxon>
    </lineage>
</organism>
<proteinExistence type="predicted"/>
<dbReference type="RefSeq" id="YP_010772308.1">
    <property type="nucleotide sequence ID" value="NC_074641.1"/>
</dbReference>
<keyword evidence="2" id="KW-1185">Reference proteome</keyword>
<reference evidence="1" key="1">
    <citation type="submission" date="2020-07" db="EMBL/GenBank/DDBJ databases">
        <title>The first head-tailed virus, MFTV1, produced by a hyperthermophilic deep-sea methanogen.</title>
        <authorList>
            <person name="Thiroux S."/>
            <person name="Dupont S."/>
            <person name="Nesbo C.L."/>
            <person name="Bienvenu N."/>
            <person name="Krupovic M."/>
            <person name="L'Haridon S."/>
            <person name="Marie D."/>
            <person name="Forterre P."/>
            <person name="Godfroy A."/>
            <person name="Geslin C."/>
        </authorList>
    </citation>
    <scope>NUCLEOTIDE SEQUENCE [LARGE SCALE GENOMIC DNA]</scope>
</reference>
<dbReference type="EMBL" id="MT711370">
    <property type="protein sequence ID" value="QNO11483.1"/>
    <property type="molecule type" value="Genomic_DNA"/>
</dbReference>